<evidence type="ECO:0000313" key="3">
    <source>
        <dbReference type="Proteomes" id="UP000186736"/>
    </source>
</evidence>
<dbReference type="AlphaFoldDB" id="A0A1Q9R2Q0"/>
<dbReference type="PANTHER" id="PTHR12110:SF48">
    <property type="entry name" value="BLL3656 PROTEIN"/>
    <property type="match status" value="1"/>
</dbReference>
<protein>
    <recommendedName>
        <fullName evidence="1">Xylose isomerase-like TIM barrel domain-containing protein</fullName>
    </recommendedName>
</protein>
<evidence type="ECO:0000313" key="2">
    <source>
        <dbReference type="EMBL" id="OLS61661.1"/>
    </source>
</evidence>
<dbReference type="InterPro" id="IPR036237">
    <property type="entry name" value="Xyl_isomerase-like_sf"/>
</dbReference>
<accession>A0A1Q9R2Q0</accession>
<dbReference type="PANTHER" id="PTHR12110">
    <property type="entry name" value="HYDROXYPYRUVATE ISOMERASE"/>
    <property type="match status" value="1"/>
</dbReference>
<gene>
    <name evidence="2" type="ORF">PSEMO_34740</name>
</gene>
<dbReference type="OrthoDB" id="9780241at2"/>
<sequence length="288" mass="31292">MTNIIASYWTIAGDRFPGCGAEASSRSFKERYEMAGKLGYAGAGLVLDDLVAARDTIGYAELSRILKGNGIVDLEVEILTDWFATGERRVESDRQRAILLEAGEALGAHHLKVSGDFQSKELNIEQMAESFAGLCADAEKRGLPVGIEVMPFTNLATVKESRAVVEAAGVKKGGLLLDIWHMERNNIPHADIAALPGEMIVSIEINDAAAEVERDIWFDTLNRRILPGQGSFDIDGFLAAIYKTGFNGPVGIEIISEAQRQKALEKGLRDAMDAGRPYIERAVKKAIA</sequence>
<evidence type="ECO:0000259" key="1">
    <source>
        <dbReference type="Pfam" id="PF01261"/>
    </source>
</evidence>
<organism evidence="2 3">
    <name type="scientific">Pseudomonas putida</name>
    <name type="common">Arthrobacter siderocapsulatus</name>
    <dbReference type="NCBI Taxonomy" id="303"/>
    <lineage>
        <taxon>Bacteria</taxon>
        <taxon>Pseudomonadati</taxon>
        <taxon>Pseudomonadota</taxon>
        <taxon>Gammaproteobacteria</taxon>
        <taxon>Pseudomonadales</taxon>
        <taxon>Pseudomonadaceae</taxon>
        <taxon>Pseudomonas</taxon>
    </lineage>
</organism>
<feature type="domain" description="Xylose isomerase-like TIM barrel" evidence="1">
    <location>
        <begin position="37"/>
        <end position="269"/>
    </location>
</feature>
<proteinExistence type="predicted"/>
<dbReference type="Pfam" id="PF01261">
    <property type="entry name" value="AP_endonuc_2"/>
    <property type="match status" value="1"/>
</dbReference>
<dbReference type="EMBL" id="MKZO01000029">
    <property type="protein sequence ID" value="OLS61661.1"/>
    <property type="molecule type" value="Genomic_DNA"/>
</dbReference>
<name>A0A1Q9R2Q0_PSEPU</name>
<dbReference type="InterPro" id="IPR050312">
    <property type="entry name" value="IolE/XylAMocC-like"/>
</dbReference>
<dbReference type="InterPro" id="IPR013022">
    <property type="entry name" value="Xyl_isomerase-like_TIM-brl"/>
</dbReference>
<comment type="caution">
    <text evidence="2">The sequence shown here is derived from an EMBL/GenBank/DDBJ whole genome shotgun (WGS) entry which is preliminary data.</text>
</comment>
<reference evidence="2 3" key="1">
    <citation type="submission" date="2016-10" db="EMBL/GenBank/DDBJ databases">
        <title>Genome Sequence of Pseudomonas putida GM4FR.</title>
        <authorList>
            <person name="Poehlein A."/>
            <person name="Wemheuer F."/>
            <person name="Hollensteiner J."/>
            <person name="Wemheuer B."/>
        </authorList>
    </citation>
    <scope>NUCLEOTIDE SEQUENCE [LARGE SCALE GENOMIC DNA]</scope>
    <source>
        <strain evidence="2 3">GM4FR</strain>
    </source>
</reference>
<dbReference type="SUPFAM" id="SSF51658">
    <property type="entry name" value="Xylose isomerase-like"/>
    <property type="match status" value="1"/>
</dbReference>
<dbReference type="Gene3D" id="3.20.20.150">
    <property type="entry name" value="Divalent-metal-dependent TIM barrel enzymes"/>
    <property type="match status" value="1"/>
</dbReference>
<dbReference type="RefSeq" id="WP_075804273.1">
    <property type="nucleotide sequence ID" value="NZ_MKZO01000029.1"/>
</dbReference>
<dbReference type="Proteomes" id="UP000186736">
    <property type="component" value="Unassembled WGS sequence"/>
</dbReference>